<evidence type="ECO:0000256" key="8">
    <source>
        <dbReference type="ARBA" id="ARBA00023244"/>
    </source>
</evidence>
<dbReference type="STRING" id="45073.Lqui_1319"/>
<dbReference type="AlphaFoldDB" id="A0A0W0XZK2"/>
<keyword evidence="8 11" id="KW-0627">Porphyrin biosynthesis</keyword>
<evidence type="ECO:0000256" key="4">
    <source>
        <dbReference type="ARBA" id="ARBA00011738"/>
    </source>
</evidence>
<sequence>MNQHELPSNGIELVKNYLLNLQNEICERLEQIDEKAFFITDEWQRPQGGGGITRALANGGIFEKAGVNYSQVNGDQLPPSATAQRPELAGCHFDALGVSLVIHPHNPYIPTTHANVRFFLARNQKNEAAWWFGGGFDLTPYYPFEEDCIHWHQTAKAACDPFGTDIYPRFKKWCDDYFFLKHRQEARGIGGLFFDDFNELGFTESFGLMKSIGNHFLKAYLPIVEARKNCHFTQQEKEFQLYRRGRYVEFNLVYDRGTLFGLQSGGRTESILMSMPPEVSWRYDWHPQSGTPEALLYSDFLPAKDWLKK</sequence>
<evidence type="ECO:0000256" key="10">
    <source>
        <dbReference type="ARBA" id="ARBA00059657"/>
    </source>
</evidence>
<keyword evidence="5 11" id="KW-0963">Cytoplasm</keyword>
<feature type="binding site" evidence="11">
    <location>
        <position position="182"/>
    </location>
    <ligand>
        <name>a divalent metal cation</name>
        <dbReference type="ChEBI" id="CHEBI:60240"/>
    </ligand>
</feature>
<dbReference type="GO" id="GO:0042803">
    <property type="term" value="F:protein homodimerization activity"/>
    <property type="evidence" value="ECO:0007669"/>
    <property type="project" value="UniProtKB-UniRule"/>
</dbReference>
<reference evidence="12 13" key="1">
    <citation type="submission" date="2015-11" db="EMBL/GenBank/DDBJ databases">
        <title>Genomic analysis of 38 Legionella species identifies large and diverse effector repertoires.</title>
        <authorList>
            <person name="Burstein D."/>
            <person name="Amaro F."/>
            <person name="Zusman T."/>
            <person name="Lifshitz Z."/>
            <person name="Cohen O."/>
            <person name="Gilbert J.A."/>
            <person name="Pupko T."/>
            <person name="Shuman H.A."/>
            <person name="Segal G."/>
        </authorList>
    </citation>
    <scope>NUCLEOTIDE SEQUENCE [LARGE SCALE GENOMIC DNA]</scope>
    <source>
        <strain evidence="12 13">CDC#1442-AUS-E</strain>
    </source>
</reference>
<dbReference type="GO" id="GO:0046872">
    <property type="term" value="F:metal ion binding"/>
    <property type="evidence" value="ECO:0007669"/>
    <property type="project" value="UniProtKB-KW"/>
</dbReference>
<gene>
    <name evidence="11 12" type="primary">hemF</name>
    <name evidence="12" type="ORF">Lqui_1319</name>
</gene>
<dbReference type="PRINTS" id="PR00073">
    <property type="entry name" value="COPRGNOXDASE"/>
</dbReference>
<dbReference type="GO" id="GO:0006782">
    <property type="term" value="P:protoporphyrinogen IX biosynthetic process"/>
    <property type="evidence" value="ECO:0007669"/>
    <property type="project" value="UniProtKB-UniRule"/>
</dbReference>
<feature type="binding site" evidence="11">
    <location>
        <position position="103"/>
    </location>
    <ligand>
        <name>a divalent metal cation</name>
        <dbReference type="ChEBI" id="CHEBI:60240"/>
    </ligand>
</feature>
<comment type="function">
    <text evidence="10 11">Involved in the heme biosynthesis. Catalyzes the aerobic oxidative decarboxylation of propionate groups of rings A and B of coproporphyrinogen-III to yield the vinyl groups in protoporphyrinogen-IX.</text>
</comment>
<comment type="subunit">
    <text evidence="4 11">Homodimer.</text>
</comment>
<evidence type="ECO:0000256" key="2">
    <source>
        <dbReference type="ARBA" id="ARBA00005168"/>
    </source>
</evidence>
<comment type="cofactor">
    <cofactor evidence="11">
        <name>a divalent metal cation</name>
        <dbReference type="ChEBI" id="CHEBI:60240"/>
    </cofactor>
</comment>
<feature type="binding site" evidence="11">
    <location>
        <position position="99"/>
    </location>
    <ligand>
        <name>substrate</name>
    </ligand>
</feature>
<dbReference type="FunFam" id="3.40.1500.10:FF:000001">
    <property type="entry name" value="Oxygen-dependent coproporphyrinogen-III oxidase"/>
    <property type="match status" value="1"/>
</dbReference>
<keyword evidence="13" id="KW-1185">Reference proteome</keyword>
<dbReference type="GO" id="GO:0004109">
    <property type="term" value="F:coproporphyrinogen oxidase activity"/>
    <property type="evidence" value="ECO:0007669"/>
    <property type="project" value="UniProtKB-UniRule"/>
</dbReference>
<evidence type="ECO:0000256" key="3">
    <source>
        <dbReference type="ARBA" id="ARBA00010644"/>
    </source>
</evidence>
<comment type="caution">
    <text evidence="12">The sequence shown here is derived from an EMBL/GenBank/DDBJ whole genome shotgun (WGS) entry which is preliminary data.</text>
</comment>
<feature type="binding site" evidence="11">
    <location>
        <position position="152"/>
    </location>
    <ligand>
        <name>a divalent metal cation</name>
        <dbReference type="ChEBI" id="CHEBI:60240"/>
    </ligand>
</feature>
<dbReference type="GO" id="GO:0005737">
    <property type="term" value="C:cytoplasm"/>
    <property type="evidence" value="ECO:0007669"/>
    <property type="project" value="UniProtKB-SubCell"/>
</dbReference>
<dbReference type="Proteomes" id="UP000054618">
    <property type="component" value="Unassembled WGS sequence"/>
</dbReference>
<dbReference type="SUPFAM" id="SSF102886">
    <property type="entry name" value="Coproporphyrinogen III oxidase"/>
    <property type="match status" value="1"/>
</dbReference>
<feature type="binding site" evidence="11">
    <location>
        <begin position="265"/>
        <end position="267"/>
    </location>
    <ligand>
        <name>substrate</name>
    </ligand>
</feature>
<dbReference type="PATRIC" id="fig|45073.5.peg.1390"/>
<comment type="pathway">
    <text evidence="2 11">Porphyrin-containing compound metabolism; protoporphyrin-IX biosynthesis; protoporphyrinogen-IX from coproporphyrinogen-III (O2 route): step 1/1.</text>
</comment>
<feature type="active site" description="Proton donor" evidence="11">
    <location>
        <position position="113"/>
    </location>
</feature>
<dbReference type="Gene3D" id="3.40.1500.10">
    <property type="entry name" value="Coproporphyrinogen III oxidase, aerobic"/>
    <property type="match status" value="1"/>
</dbReference>
<evidence type="ECO:0000256" key="9">
    <source>
        <dbReference type="ARBA" id="ARBA00049102"/>
    </source>
</evidence>
<dbReference type="OrthoDB" id="9777553at2"/>
<dbReference type="RefSeq" id="WP_058507439.1">
    <property type="nucleotide sequence ID" value="NZ_CAAAIK010000005.1"/>
</dbReference>
<evidence type="ECO:0000256" key="5">
    <source>
        <dbReference type="ARBA" id="ARBA00022490"/>
    </source>
</evidence>
<dbReference type="PANTHER" id="PTHR10755">
    <property type="entry name" value="COPROPORPHYRINOGEN III OXIDASE, MITOCHONDRIAL"/>
    <property type="match status" value="1"/>
</dbReference>
<evidence type="ECO:0000256" key="7">
    <source>
        <dbReference type="ARBA" id="ARBA00023133"/>
    </source>
</evidence>
<accession>A0A0W0XZK2</accession>
<feature type="region of interest" description="Important for dimerization" evidence="11">
    <location>
        <begin position="247"/>
        <end position="282"/>
    </location>
</feature>
<dbReference type="NCBIfam" id="NF003727">
    <property type="entry name" value="PRK05330.1"/>
    <property type="match status" value="1"/>
</dbReference>
<dbReference type="EC" id="1.3.3.3" evidence="11"/>
<comment type="subcellular location">
    <subcellularLocation>
        <location evidence="1 11">Cytoplasm</location>
    </subcellularLocation>
</comment>
<dbReference type="Pfam" id="PF01218">
    <property type="entry name" value="Coprogen_oxidas"/>
    <property type="match status" value="1"/>
</dbReference>
<feature type="binding site" evidence="11">
    <location>
        <position position="113"/>
    </location>
    <ligand>
        <name>a divalent metal cation</name>
        <dbReference type="ChEBI" id="CHEBI:60240"/>
    </ligand>
</feature>
<evidence type="ECO:0000256" key="11">
    <source>
        <dbReference type="HAMAP-Rule" id="MF_00333"/>
    </source>
</evidence>
<evidence type="ECO:0000313" key="13">
    <source>
        <dbReference type="Proteomes" id="UP000054618"/>
    </source>
</evidence>
<dbReference type="InterPro" id="IPR036406">
    <property type="entry name" value="Coprogen_oxidase_aer_sf"/>
</dbReference>
<organism evidence="12 13">
    <name type="scientific">Legionella quinlivanii</name>
    <dbReference type="NCBI Taxonomy" id="45073"/>
    <lineage>
        <taxon>Bacteria</taxon>
        <taxon>Pseudomonadati</taxon>
        <taxon>Pseudomonadota</taxon>
        <taxon>Gammaproteobacteria</taxon>
        <taxon>Legionellales</taxon>
        <taxon>Legionellaceae</taxon>
        <taxon>Legionella</taxon>
    </lineage>
</organism>
<keyword evidence="6 11" id="KW-0560">Oxidoreductase</keyword>
<keyword evidence="11" id="KW-0479">Metal-binding</keyword>
<dbReference type="PIRSF" id="PIRSF000166">
    <property type="entry name" value="Coproporphyri_ox"/>
    <property type="match status" value="1"/>
</dbReference>
<protein>
    <recommendedName>
        <fullName evidence="11">Oxygen-dependent coproporphyrinogen-III oxidase</fullName>
        <shortName evidence="11">CPO</shortName>
        <shortName evidence="11">Coprogen oxidase</shortName>
        <shortName evidence="11">Coproporphyrinogenase</shortName>
        <ecNumber evidence="11">1.3.3.3</ecNumber>
    </recommendedName>
</protein>
<keyword evidence="7 11" id="KW-0350">Heme biosynthesis</keyword>
<name>A0A0W0XZK2_9GAMM</name>
<proteinExistence type="inferred from homology"/>
<dbReference type="UniPathway" id="UPA00251">
    <property type="reaction ID" value="UER00322"/>
</dbReference>
<feature type="binding site" evidence="11">
    <location>
        <begin position="115"/>
        <end position="117"/>
    </location>
    <ligand>
        <name>substrate</name>
    </ligand>
</feature>
<dbReference type="EMBL" id="LNYS01000008">
    <property type="protein sequence ID" value="KTD49994.1"/>
    <property type="molecule type" value="Genomic_DNA"/>
</dbReference>
<dbReference type="PROSITE" id="PS01021">
    <property type="entry name" value="COPROGEN_OXIDASE"/>
    <property type="match status" value="1"/>
</dbReference>
<comment type="catalytic activity">
    <reaction evidence="9 11">
        <text>coproporphyrinogen III + O2 + 2 H(+) = protoporphyrinogen IX + 2 CO2 + 2 H2O</text>
        <dbReference type="Rhea" id="RHEA:18257"/>
        <dbReference type="ChEBI" id="CHEBI:15377"/>
        <dbReference type="ChEBI" id="CHEBI:15378"/>
        <dbReference type="ChEBI" id="CHEBI:15379"/>
        <dbReference type="ChEBI" id="CHEBI:16526"/>
        <dbReference type="ChEBI" id="CHEBI:57307"/>
        <dbReference type="ChEBI" id="CHEBI:57309"/>
        <dbReference type="EC" id="1.3.3.3"/>
    </reaction>
</comment>
<dbReference type="InterPro" id="IPR001260">
    <property type="entry name" value="Coprogen_oxidase_aer"/>
</dbReference>
<dbReference type="HAMAP" id="MF_00333">
    <property type="entry name" value="Coprogen_oxidas"/>
    <property type="match status" value="1"/>
</dbReference>
<evidence type="ECO:0000313" key="12">
    <source>
        <dbReference type="EMBL" id="KTD49994.1"/>
    </source>
</evidence>
<dbReference type="PANTHER" id="PTHR10755:SF0">
    <property type="entry name" value="OXYGEN-DEPENDENT COPROPORPHYRINOGEN-III OXIDASE, MITOCHONDRIAL"/>
    <property type="match status" value="1"/>
</dbReference>
<evidence type="ECO:0000256" key="1">
    <source>
        <dbReference type="ARBA" id="ARBA00004496"/>
    </source>
</evidence>
<comment type="similarity">
    <text evidence="3 11">Belongs to the aerobic coproporphyrinogen-III oxidase family.</text>
</comment>
<dbReference type="InterPro" id="IPR018375">
    <property type="entry name" value="Coprogen_oxidase_CS"/>
</dbReference>
<evidence type="ECO:0000256" key="6">
    <source>
        <dbReference type="ARBA" id="ARBA00023002"/>
    </source>
</evidence>
<feature type="site" description="Important for dimerization" evidence="11">
    <location>
        <position position="182"/>
    </location>
</feature>